<evidence type="ECO:0000313" key="8">
    <source>
        <dbReference type="EMBL" id="GGN45468.1"/>
    </source>
</evidence>
<dbReference type="Gene3D" id="1.10.10.10">
    <property type="entry name" value="Winged helix-like DNA-binding domain superfamily/Winged helix DNA-binding domain"/>
    <property type="match status" value="1"/>
</dbReference>
<dbReference type="CDD" id="cd06171">
    <property type="entry name" value="Sigma70_r4"/>
    <property type="match status" value="1"/>
</dbReference>
<evidence type="ECO:0000313" key="9">
    <source>
        <dbReference type="Proteomes" id="UP000653411"/>
    </source>
</evidence>
<keyword evidence="9" id="KW-1185">Reference proteome</keyword>
<dbReference type="InterPro" id="IPR036388">
    <property type="entry name" value="WH-like_DNA-bd_sf"/>
</dbReference>
<dbReference type="InterPro" id="IPR014284">
    <property type="entry name" value="RNA_pol_sigma-70_dom"/>
</dbReference>
<dbReference type="GO" id="GO:0003677">
    <property type="term" value="F:DNA binding"/>
    <property type="evidence" value="ECO:0007669"/>
    <property type="project" value="UniProtKB-KW"/>
</dbReference>
<dbReference type="EMBL" id="BMML01000047">
    <property type="protein sequence ID" value="GGN45468.1"/>
    <property type="molecule type" value="Genomic_DNA"/>
</dbReference>
<name>A0A917XQG4_9ACTN</name>
<accession>A0A917XQG4</accession>
<keyword evidence="2" id="KW-0805">Transcription regulation</keyword>
<keyword evidence="4" id="KW-0238">DNA-binding</keyword>
<dbReference type="PANTHER" id="PTHR43133">
    <property type="entry name" value="RNA POLYMERASE ECF-TYPE SIGMA FACTO"/>
    <property type="match status" value="1"/>
</dbReference>
<dbReference type="InterPro" id="IPR007627">
    <property type="entry name" value="RNA_pol_sigma70_r2"/>
</dbReference>
<dbReference type="PANTHER" id="PTHR43133:SF52">
    <property type="entry name" value="ECF RNA POLYMERASE SIGMA FACTOR SIGL"/>
    <property type="match status" value="1"/>
</dbReference>
<dbReference type="InterPro" id="IPR007630">
    <property type="entry name" value="RNA_pol_sigma70_r4"/>
</dbReference>
<evidence type="ECO:0000259" key="7">
    <source>
        <dbReference type="Pfam" id="PF04545"/>
    </source>
</evidence>
<dbReference type="Proteomes" id="UP000653411">
    <property type="component" value="Unassembled WGS sequence"/>
</dbReference>
<evidence type="ECO:0000256" key="3">
    <source>
        <dbReference type="ARBA" id="ARBA00023082"/>
    </source>
</evidence>
<dbReference type="InterPro" id="IPR039425">
    <property type="entry name" value="RNA_pol_sigma-70-like"/>
</dbReference>
<dbReference type="InterPro" id="IPR013324">
    <property type="entry name" value="RNA_pol_sigma_r3/r4-like"/>
</dbReference>
<dbReference type="SUPFAM" id="SSF88946">
    <property type="entry name" value="Sigma2 domain of RNA polymerase sigma factors"/>
    <property type="match status" value="1"/>
</dbReference>
<dbReference type="InterPro" id="IPR013325">
    <property type="entry name" value="RNA_pol_sigma_r2"/>
</dbReference>
<evidence type="ECO:0000256" key="4">
    <source>
        <dbReference type="ARBA" id="ARBA00023125"/>
    </source>
</evidence>
<proteinExistence type="inferred from homology"/>
<dbReference type="Gene3D" id="1.10.1740.10">
    <property type="match status" value="1"/>
</dbReference>
<feature type="domain" description="RNA polymerase sigma-70 region 2" evidence="6">
    <location>
        <begin position="22"/>
        <end position="88"/>
    </location>
</feature>
<dbReference type="Pfam" id="PF04545">
    <property type="entry name" value="Sigma70_r4"/>
    <property type="match status" value="1"/>
</dbReference>
<reference evidence="8" key="1">
    <citation type="journal article" date="2014" name="Int. J. Syst. Evol. Microbiol.">
        <title>Complete genome sequence of Corynebacterium casei LMG S-19264T (=DSM 44701T), isolated from a smear-ripened cheese.</title>
        <authorList>
            <consortium name="US DOE Joint Genome Institute (JGI-PGF)"/>
            <person name="Walter F."/>
            <person name="Albersmeier A."/>
            <person name="Kalinowski J."/>
            <person name="Ruckert C."/>
        </authorList>
    </citation>
    <scope>NUCLEOTIDE SEQUENCE</scope>
    <source>
        <strain evidence="8">CGMCC 4.7110</strain>
    </source>
</reference>
<dbReference type="SUPFAM" id="SSF88659">
    <property type="entry name" value="Sigma3 and sigma4 domains of RNA polymerase sigma factors"/>
    <property type="match status" value="1"/>
</dbReference>
<evidence type="ECO:0000256" key="5">
    <source>
        <dbReference type="ARBA" id="ARBA00023163"/>
    </source>
</evidence>
<evidence type="ECO:0000256" key="1">
    <source>
        <dbReference type="ARBA" id="ARBA00010641"/>
    </source>
</evidence>
<comment type="similarity">
    <text evidence="1">Belongs to the sigma-70 factor family. ECF subfamily.</text>
</comment>
<feature type="domain" description="RNA polymerase sigma-70 region 4" evidence="7">
    <location>
        <begin position="120"/>
        <end position="169"/>
    </location>
</feature>
<protein>
    <submittedName>
        <fullName evidence="8">Uncharacterized protein</fullName>
    </submittedName>
</protein>
<sequence>MTLLTATDKRAPSSALASVDDLVEQHRAALLAYARHMLTDHHLAEDVVQEAFVKAWRYMDRLRNEEGSVRGWLLKVTRNLAIDRMRSAPARREVLTSESPDTALADETEAIGTSLEVVSLLHGLSREHREALVLLYIYGRTVNEVSRILGVPSGTVKSRHHYALRGLRKLHSQRAVRSSVVDTYAS</sequence>
<evidence type="ECO:0000256" key="2">
    <source>
        <dbReference type="ARBA" id="ARBA00023015"/>
    </source>
</evidence>
<dbReference type="Pfam" id="PF04542">
    <property type="entry name" value="Sigma70_r2"/>
    <property type="match status" value="1"/>
</dbReference>
<comment type="caution">
    <text evidence="8">The sequence shown here is derived from an EMBL/GenBank/DDBJ whole genome shotgun (WGS) entry which is preliminary data.</text>
</comment>
<dbReference type="GO" id="GO:0016987">
    <property type="term" value="F:sigma factor activity"/>
    <property type="evidence" value="ECO:0007669"/>
    <property type="project" value="UniProtKB-KW"/>
</dbReference>
<dbReference type="NCBIfam" id="TIGR02937">
    <property type="entry name" value="sigma70-ECF"/>
    <property type="match status" value="1"/>
</dbReference>
<evidence type="ECO:0000259" key="6">
    <source>
        <dbReference type="Pfam" id="PF04542"/>
    </source>
</evidence>
<dbReference type="AlphaFoldDB" id="A0A917XQG4"/>
<keyword evidence="5" id="KW-0804">Transcription</keyword>
<reference evidence="8" key="2">
    <citation type="submission" date="2020-09" db="EMBL/GenBank/DDBJ databases">
        <authorList>
            <person name="Sun Q."/>
            <person name="Zhou Y."/>
        </authorList>
    </citation>
    <scope>NUCLEOTIDE SEQUENCE</scope>
    <source>
        <strain evidence="8">CGMCC 4.7110</strain>
    </source>
</reference>
<keyword evidence="3" id="KW-0731">Sigma factor</keyword>
<organism evidence="8 9">
    <name type="scientific">Streptomyces fuscichromogenes</name>
    <dbReference type="NCBI Taxonomy" id="1324013"/>
    <lineage>
        <taxon>Bacteria</taxon>
        <taxon>Bacillati</taxon>
        <taxon>Actinomycetota</taxon>
        <taxon>Actinomycetes</taxon>
        <taxon>Kitasatosporales</taxon>
        <taxon>Streptomycetaceae</taxon>
        <taxon>Streptomyces</taxon>
    </lineage>
</organism>
<dbReference type="GO" id="GO:0006352">
    <property type="term" value="P:DNA-templated transcription initiation"/>
    <property type="evidence" value="ECO:0007669"/>
    <property type="project" value="InterPro"/>
</dbReference>
<dbReference type="RefSeq" id="WP_189269429.1">
    <property type="nucleotide sequence ID" value="NZ_BMML01000047.1"/>
</dbReference>
<gene>
    <name evidence="8" type="ORF">GCM10011578_097440</name>
</gene>